<accession>A0A915D6F2</accession>
<sequence>MYSKHNKLGYGSMIFVRAIMVRDQAMQLGCCYISVRYSAIRRQGEMNPRSEEVQILDYQTQQYRTLPQIANTLYFC</sequence>
<dbReference type="InterPro" id="IPR012258">
    <property type="entry name" value="Acyl-CoA_oxidase"/>
</dbReference>
<comment type="pathway">
    <text evidence="1">Lipid metabolism; peroxisomal fatty acid beta-oxidation.</text>
</comment>
<keyword evidence="3" id="KW-1185">Reference proteome</keyword>
<dbReference type="Pfam" id="PF22924">
    <property type="entry name" value="ACOX_C_alpha1"/>
    <property type="match status" value="1"/>
</dbReference>
<dbReference type="PANTHER" id="PTHR10909:SF250">
    <property type="entry name" value="PEROXISOMAL ACYL-COENZYME A OXIDASE 1"/>
    <property type="match status" value="1"/>
</dbReference>
<dbReference type="GO" id="GO:0071949">
    <property type="term" value="F:FAD binding"/>
    <property type="evidence" value="ECO:0007669"/>
    <property type="project" value="InterPro"/>
</dbReference>
<dbReference type="GO" id="GO:0055088">
    <property type="term" value="P:lipid homeostasis"/>
    <property type="evidence" value="ECO:0007669"/>
    <property type="project" value="TreeGrafter"/>
</dbReference>
<dbReference type="GO" id="GO:0003997">
    <property type="term" value="F:acyl-CoA oxidase activity"/>
    <property type="evidence" value="ECO:0007669"/>
    <property type="project" value="InterPro"/>
</dbReference>
<dbReference type="GO" id="GO:0033540">
    <property type="term" value="P:fatty acid beta-oxidation using acyl-CoA oxidase"/>
    <property type="evidence" value="ECO:0007669"/>
    <property type="project" value="TreeGrafter"/>
</dbReference>
<dbReference type="AlphaFoldDB" id="A0A915D6F2"/>
<dbReference type="Proteomes" id="UP000887574">
    <property type="component" value="Unplaced"/>
</dbReference>
<protein>
    <recommendedName>
        <fullName evidence="2">Acyl-CoA oxidase C-alpha1 domain-containing protein</fullName>
    </recommendedName>
</protein>
<dbReference type="PANTHER" id="PTHR10909">
    <property type="entry name" value="ELECTRON TRANSPORT OXIDOREDUCTASE"/>
    <property type="match status" value="1"/>
</dbReference>
<evidence type="ECO:0000259" key="2">
    <source>
        <dbReference type="Pfam" id="PF22924"/>
    </source>
</evidence>
<evidence type="ECO:0000256" key="1">
    <source>
        <dbReference type="ARBA" id="ARBA00004846"/>
    </source>
</evidence>
<organism evidence="3 4">
    <name type="scientific">Ditylenchus dipsaci</name>
    <dbReference type="NCBI Taxonomy" id="166011"/>
    <lineage>
        <taxon>Eukaryota</taxon>
        <taxon>Metazoa</taxon>
        <taxon>Ecdysozoa</taxon>
        <taxon>Nematoda</taxon>
        <taxon>Chromadorea</taxon>
        <taxon>Rhabditida</taxon>
        <taxon>Tylenchina</taxon>
        <taxon>Tylenchomorpha</taxon>
        <taxon>Sphaerularioidea</taxon>
        <taxon>Anguinidae</taxon>
        <taxon>Anguininae</taxon>
        <taxon>Ditylenchus</taxon>
    </lineage>
</organism>
<dbReference type="GO" id="GO:0005777">
    <property type="term" value="C:peroxisome"/>
    <property type="evidence" value="ECO:0007669"/>
    <property type="project" value="InterPro"/>
</dbReference>
<dbReference type="Gene3D" id="1.20.140.10">
    <property type="entry name" value="Butyryl-CoA Dehydrogenase, subunit A, domain 3"/>
    <property type="match status" value="1"/>
</dbReference>
<reference evidence="4" key="1">
    <citation type="submission" date="2022-11" db="UniProtKB">
        <authorList>
            <consortium name="WormBaseParasite"/>
        </authorList>
    </citation>
    <scope>IDENTIFICATION</scope>
</reference>
<dbReference type="InterPro" id="IPR055060">
    <property type="entry name" value="ACOX_C_alpha1"/>
</dbReference>
<evidence type="ECO:0000313" key="3">
    <source>
        <dbReference type="Proteomes" id="UP000887574"/>
    </source>
</evidence>
<feature type="domain" description="Acyl-CoA oxidase C-alpha1" evidence="2">
    <location>
        <begin position="10"/>
        <end position="75"/>
    </location>
</feature>
<dbReference type="GO" id="GO:0005504">
    <property type="term" value="F:fatty acid binding"/>
    <property type="evidence" value="ECO:0007669"/>
    <property type="project" value="TreeGrafter"/>
</dbReference>
<proteinExistence type="predicted"/>
<name>A0A915D6F2_9BILA</name>
<dbReference type="WBParaSite" id="jg16223">
    <property type="protein sequence ID" value="jg16223"/>
    <property type="gene ID" value="jg16223"/>
</dbReference>
<dbReference type="SUPFAM" id="SSF47203">
    <property type="entry name" value="Acyl-CoA dehydrogenase C-terminal domain-like"/>
    <property type="match status" value="1"/>
</dbReference>
<evidence type="ECO:0000313" key="4">
    <source>
        <dbReference type="WBParaSite" id="jg16223"/>
    </source>
</evidence>
<dbReference type="InterPro" id="IPR036250">
    <property type="entry name" value="AcylCo_DH-like_C"/>
</dbReference>